<evidence type="ECO:0008006" key="4">
    <source>
        <dbReference type="Google" id="ProtNLM"/>
    </source>
</evidence>
<comment type="caution">
    <text evidence="2">The sequence shown here is derived from an EMBL/GenBank/DDBJ whole genome shotgun (WGS) entry which is preliminary data.</text>
</comment>
<accession>A0A3S2UYP2</accession>
<reference evidence="2 3" key="1">
    <citation type="submission" date="2019-01" db="EMBL/GenBank/DDBJ databases">
        <authorList>
            <person name="Chen W.-M."/>
        </authorList>
    </citation>
    <scope>NUCLEOTIDE SEQUENCE [LARGE SCALE GENOMIC DNA]</scope>
    <source>
        <strain evidence="2 3">CCP-18</strain>
    </source>
</reference>
<feature type="chain" id="PRO_5018546392" description="DUF3617 family protein" evidence="1">
    <location>
        <begin position="20"/>
        <end position="210"/>
    </location>
</feature>
<dbReference type="RefSeq" id="WP_127683819.1">
    <property type="nucleotide sequence ID" value="NZ_SACM01000004.1"/>
</dbReference>
<feature type="signal peptide" evidence="1">
    <location>
        <begin position="1"/>
        <end position="19"/>
    </location>
</feature>
<evidence type="ECO:0000256" key="1">
    <source>
        <dbReference type="SAM" id="SignalP"/>
    </source>
</evidence>
<protein>
    <recommendedName>
        <fullName evidence="4">DUF3617 family protein</fullName>
    </recommendedName>
</protein>
<sequence length="210" mass="22198">MKRSLILALTALCLGSAQAAVPLFAAKCGASLNVDTNPKGQVYMNGKVAKLIKRPDGQISANSAGAWVDITPNGGQEPRVTYTARDKSVGTCEILSFKAPDSALNTSAARAGQGQSDARTIVNCKMQPQGPMQQCNASVTREGNGSATVMVTRPDGRTRAIFFDKGRPLSADLSQADGSMHFKGSKRGDMFHIEAGNERYEFPEAVVFGG</sequence>
<keyword evidence="1" id="KW-0732">Signal</keyword>
<dbReference type="AlphaFoldDB" id="A0A3S2UYP2"/>
<name>A0A3S2UYP2_9BURK</name>
<organism evidence="2 3">
    <name type="scientific">Inhella crocodyli</name>
    <dbReference type="NCBI Taxonomy" id="2499851"/>
    <lineage>
        <taxon>Bacteria</taxon>
        <taxon>Pseudomonadati</taxon>
        <taxon>Pseudomonadota</taxon>
        <taxon>Betaproteobacteria</taxon>
        <taxon>Burkholderiales</taxon>
        <taxon>Sphaerotilaceae</taxon>
        <taxon>Inhella</taxon>
    </lineage>
</organism>
<proteinExistence type="predicted"/>
<gene>
    <name evidence="2" type="ORF">EOD73_14940</name>
</gene>
<evidence type="ECO:0000313" key="2">
    <source>
        <dbReference type="EMBL" id="RVT83855.1"/>
    </source>
</evidence>
<keyword evidence="3" id="KW-1185">Reference proteome</keyword>
<dbReference type="EMBL" id="SACM01000004">
    <property type="protein sequence ID" value="RVT83855.1"/>
    <property type="molecule type" value="Genomic_DNA"/>
</dbReference>
<dbReference type="OrthoDB" id="9091209at2"/>
<dbReference type="Proteomes" id="UP000288587">
    <property type="component" value="Unassembled WGS sequence"/>
</dbReference>
<evidence type="ECO:0000313" key="3">
    <source>
        <dbReference type="Proteomes" id="UP000288587"/>
    </source>
</evidence>